<dbReference type="NCBIfam" id="NF006580">
    <property type="entry name" value="PRK09105.1"/>
    <property type="match status" value="1"/>
</dbReference>
<dbReference type="GO" id="GO:0008483">
    <property type="term" value="F:transaminase activity"/>
    <property type="evidence" value="ECO:0007669"/>
    <property type="project" value="UniProtKB-KW"/>
</dbReference>
<feature type="domain" description="Aminotransferase class I/classII large" evidence="5">
    <location>
        <begin position="107"/>
        <end position="375"/>
    </location>
</feature>
<dbReference type="InterPro" id="IPR015421">
    <property type="entry name" value="PyrdxlP-dep_Trfase_major"/>
</dbReference>
<evidence type="ECO:0000313" key="6">
    <source>
        <dbReference type="EMBL" id="ADW69923.1"/>
    </source>
</evidence>
<dbReference type="AlphaFoldDB" id="E8WZ08"/>
<keyword evidence="3 6" id="KW-0808">Transferase</keyword>
<dbReference type="SUPFAM" id="SSF53383">
    <property type="entry name" value="PLP-dependent transferases"/>
    <property type="match status" value="1"/>
</dbReference>
<dbReference type="InterPro" id="IPR015422">
    <property type="entry name" value="PyrdxlP-dep_Trfase_small"/>
</dbReference>
<dbReference type="CDD" id="cd00609">
    <property type="entry name" value="AAT_like"/>
    <property type="match status" value="1"/>
</dbReference>
<dbReference type="EMBL" id="CP002480">
    <property type="protein sequence ID" value="ADW69923.1"/>
    <property type="molecule type" value="Genomic_DNA"/>
</dbReference>
<dbReference type="OrthoDB" id="9813612at2"/>
<dbReference type="PaxDb" id="1198114-AciX9_2900"/>
<dbReference type="RefSeq" id="WP_013581238.1">
    <property type="nucleotide sequence ID" value="NC_015064.1"/>
</dbReference>
<name>E8WZ08_GRATM</name>
<dbReference type="GO" id="GO:0030170">
    <property type="term" value="F:pyridoxal phosphate binding"/>
    <property type="evidence" value="ECO:0007669"/>
    <property type="project" value="InterPro"/>
</dbReference>
<dbReference type="PANTHER" id="PTHR43643">
    <property type="entry name" value="HISTIDINOL-PHOSPHATE AMINOTRANSFERASE 2"/>
    <property type="match status" value="1"/>
</dbReference>
<keyword evidence="4" id="KW-0663">Pyridoxal phosphate</keyword>
<protein>
    <submittedName>
        <fullName evidence="6">Aminotransferase class I and II</fullName>
    </submittedName>
</protein>
<dbReference type="HOGENOM" id="CLU_017584_3_3_0"/>
<gene>
    <name evidence="6" type="ordered locus">AciX9_2900</name>
</gene>
<evidence type="ECO:0000256" key="3">
    <source>
        <dbReference type="ARBA" id="ARBA00022679"/>
    </source>
</evidence>
<dbReference type="KEGG" id="acm:AciX9_2900"/>
<dbReference type="InterPro" id="IPR004839">
    <property type="entry name" value="Aminotransferase_I/II_large"/>
</dbReference>
<dbReference type="Gene3D" id="3.40.640.10">
    <property type="entry name" value="Type I PLP-dependent aspartate aminotransferase-like (Major domain)"/>
    <property type="match status" value="1"/>
</dbReference>
<evidence type="ECO:0000256" key="1">
    <source>
        <dbReference type="ARBA" id="ARBA00007970"/>
    </source>
</evidence>
<dbReference type="PANTHER" id="PTHR43643:SF3">
    <property type="entry name" value="HISTIDINOL-PHOSPHATE AMINOTRANSFERASE"/>
    <property type="match status" value="1"/>
</dbReference>
<comment type="similarity">
    <text evidence="1">Belongs to the class-II pyridoxal-phosphate-dependent aminotransferase family. Histidinol-phosphate aminotransferase subfamily.</text>
</comment>
<dbReference type="InterPro" id="IPR050106">
    <property type="entry name" value="HistidinolP_aminotransfase"/>
</dbReference>
<accession>E8WZ08</accession>
<dbReference type="InterPro" id="IPR015424">
    <property type="entry name" value="PyrdxlP-dep_Trfase"/>
</dbReference>
<evidence type="ECO:0000256" key="2">
    <source>
        <dbReference type="ARBA" id="ARBA00022576"/>
    </source>
</evidence>
<evidence type="ECO:0000259" key="5">
    <source>
        <dbReference type="Pfam" id="PF00155"/>
    </source>
</evidence>
<reference evidence="7" key="1">
    <citation type="submission" date="2011-01" db="EMBL/GenBank/DDBJ databases">
        <title>Complete sequence of chromosome of Acidobacterium sp. MP5ACTX9.</title>
        <authorList>
            <consortium name="US DOE Joint Genome Institute"/>
            <person name="Lucas S."/>
            <person name="Copeland A."/>
            <person name="Lapidus A."/>
            <person name="Cheng J.-F."/>
            <person name="Goodwin L."/>
            <person name="Pitluck S."/>
            <person name="Teshima H."/>
            <person name="Detter J.C."/>
            <person name="Han C."/>
            <person name="Tapia R."/>
            <person name="Land M."/>
            <person name="Hauser L."/>
            <person name="Kyrpides N."/>
            <person name="Ivanova N."/>
            <person name="Ovchinnikova G."/>
            <person name="Pagani I."/>
            <person name="Rawat S.R."/>
            <person name="Mannisto M."/>
            <person name="Haggblom M.M."/>
            <person name="Woyke T."/>
        </authorList>
    </citation>
    <scope>NUCLEOTIDE SEQUENCE [LARGE SCALE GENOMIC DNA]</scope>
    <source>
        <strain evidence="7">MP5ACTX9</strain>
    </source>
</reference>
<dbReference type="PROSITE" id="PS51318">
    <property type="entry name" value="TAT"/>
    <property type="match status" value="1"/>
</dbReference>
<proteinExistence type="inferred from homology"/>
<keyword evidence="7" id="KW-1185">Reference proteome</keyword>
<organism evidence="7">
    <name type="scientific">Granulicella tundricola (strain ATCC BAA-1859 / DSM 23138 / MP5ACTX9)</name>
    <dbReference type="NCBI Taxonomy" id="1198114"/>
    <lineage>
        <taxon>Bacteria</taxon>
        <taxon>Pseudomonadati</taxon>
        <taxon>Acidobacteriota</taxon>
        <taxon>Terriglobia</taxon>
        <taxon>Terriglobales</taxon>
        <taxon>Acidobacteriaceae</taxon>
        <taxon>Granulicella</taxon>
    </lineage>
</organism>
<dbReference type="Proteomes" id="UP000000343">
    <property type="component" value="Chromosome"/>
</dbReference>
<dbReference type="Gene3D" id="3.90.1150.10">
    <property type="entry name" value="Aspartate Aminotransferase, domain 1"/>
    <property type="match status" value="1"/>
</dbReference>
<dbReference type="eggNOG" id="COG0079">
    <property type="taxonomic scope" value="Bacteria"/>
</dbReference>
<sequence length="407" mass="43829">MSSPLSLPGVSRRSFMRMASIAAAVPVFTEAHFARAAMLQQAANQTVTTVHHPRAAMPADAVLINANENPLGPCKAACDIIAAIAPKGGRYDIDGETGKLTKTFAEQNNIPEDHIMVYAGSSEPLHFSVLAFTSPSKSFVTADPSYEAGMRAAMVTKAKVVKVPLTKTYAHSRDMATADPNAGVIYICNPNNPTGTITSREDIDYILANKPAGSILLIDEAYIHLSDGQSAMEHVAAGKDVIILRTFSKIYGMAGIRCGLALGRPDLLAKMQPYGQNAMPITGSAAANVSLLDTDLVPTRKKIIASTRNDTFAWLTANKYDFIPSQSNCFMINTGRNGKSVITAMQQEKVWIGRTWPVWPNTVRVSVGTPAEMAKFKVAFKKVMDAPATAANVMHDHANDLNTRYLS</sequence>
<keyword evidence="2 6" id="KW-0032">Aminotransferase</keyword>
<evidence type="ECO:0000313" key="7">
    <source>
        <dbReference type="Proteomes" id="UP000000343"/>
    </source>
</evidence>
<dbReference type="Pfam" id="PF00155">
    <property type="entry name" value="Aminotran_1_2"/>
    <property type="match status" value="1"/>
</dbReference>
<dbReference type="STRING" id="1198114.AciX9_2900"/>
<evidence type="ECO:0000256" key="4">
    <source>
        <dbReference type="ARBA" id="ARBA00022898"/>
    </source>
</evidence>
<dbReference type="InterPro" id="IPR006311">
    <property type="entry name" value="TAT_signal"/>
</dbReference>